<dbReference type="OrthoDB" id="5920525at2759"/>
<dbReference type="WBParaSite" id="nOo.2.0.1.t13641-RA">
    <property type="protein sequence ID" value="nOo.2.0.1.t13641-RA"/>
    <property type="gene ID" value="nOo.2.0.1.g13641"/>
</dbReference>
<dbReference type="SUPFAM" id="SSF56672">
    <property type="entry name" value="DNA/RNA polymerases"/>
    <property type="match status" value="1"/>
</dbReference>
<dbReference type="PANTHER" id="PTHR47331">
    <property type="entry name" value="PHD-TYPE DOMAIN-CONTAINING PROTEIN"/>
    <property type="match status" value="1"/>
</dbReference>
<dbReference type="AlphaFoldDB" id="A0A182EZN1"/>
<evidence type="ECO:0000313" key="2">
    <source>
        <dbReference type="Proteomes" id="UP000271087"/>
    </source>
</evidence>
<sequence>MDREGIIHYLPHHEVLTPGKTTTKLRIVYDASAHIKGEKSLNNVLYRGPITLPDLAGVLLRFRMMKTVIMADIEKAFLQLELHPSERNCTRLLWLKEIQGEITKENLVCYRFQRVPFG</sequence>
<gene>
    <name evidence="1" type="ORF">NOO_LOCUS13641</name>
</gene>
<organism evidence="3">
    <name type="scientific">Onchocerca ochengi</name>
    <name type="common">Filarial nematode worm</name>
    <dbReference type="NCBI Taxonomy" id="42157"/>
    <lineage>
        <taxon>Eukaryota</taxon>
        <taxon>Metazoa</taxon>
        <taxon>Ecdysozoa</taxon>
        <taxon>Nematoda</taxon>
        <taxon>Chromadorea</taxon>
        <taxon>Rhabditida</taxon>
        <taxon>Spirurina</taxon>
        <taxon>Spiruromorpha</taxon>
        <taxon>Filarioidea</taxon>
        <taxon>Onchocercidae</taxon>
        <taxon>Onchocerca</taxon>
    </lineage>
</organism>
<reference evidence="1 2" key="2">
    <citation type="submission" date="2018-08" db="EMBL/GenBank/DDBJ databases">
        <authorList>
            <person name="Laetsch R D."/>
            <person name="Stevens L."/>
            <person name="Kumar S."/>
            <person name="Blaxter L. M."/>
        </authorList>
    </citation>
    <scope>NUCLEOTIDE SEQUENCE [LARGE SCALE GENOMIC DNA]</scope>
</reference>
<evidence type="ECO:0000313" key="3">
    <source>
        <dbReference type="WBParaSite" id="nOo.2.0.1.t13641-RA"/>
    </source>
</evidence>
<evidence type="ECO:0000313" key="1">
    <source>
        <dbReference type="EMBL" id="VDN03988.1"/>
    </source>
</evidence>
<protein>
    <submittedName>
        <fullName evidence="3">Reverse transcriptase domain-containing protein</fullName>
    </submittedName>
</protein>
<keyword evidence="2" id="KW-1185">Reference proteome</keyword>
<dbReference type="PANTHER" id="PTHR47331:SF1">
    <property type="entry name" value="GAG-LIKE PROTEIN"/>
    <property type="match status" value="1"/>
</dbReference>
<reference evidence="3" key="1">
    <citation type="submission" date="2016-06" db="UniProtKB">
        <authorList>
            <consortium name="WormBaseParasite"/>
        </authorList>
    </citation>
    <scope>IDENTIFICATION</scope>
</reference>
<accession>A0A182EZN1</accession>
<dbReference type="InterPro" id="IPR043502">
    <property type="entry name" value="DNA/RNA_pol_sf"/>
</dbReference>
<proteinExistence type="predicted"/>
<name>A0A182EZN1_ONCOC</name>
<dbReference type="STRING" id="42157.A0A182EZN1"/>
<dbReference type="Proteomes" id="UP000271087">
    <property type="component" value="Unassembled WGS sequence"/>
</dbReference>
<dbReference type="EMBL" id="UYRW01017105">
    <property type="protein sequence ID" value="VDN03988.1"/>
    <property type="molecule type" value="Genomic_DNA"/>
</dbReference>